<keyword evidence="3" id="KW-1185">Reference proteome</keyword>
<reference evidence="2 3" key="1">
    <citation type="journal article" date="2011" name="Int. J. Syst. Evol. Microbiol.">
        <title>Description of Undibacterium oligocarboniphilum sp. nov., isolated from purified water, and Undibacterium pigrum strain CCUG 49012 as the type strain of Undibacterium parvum sp. nov., and emended descriptions of the genus Undibacterium and the species Undibacterium pigrum.</title>
        <authorList>
            <person name="Eder W."/>
            <person name="Wanner G."/>
            <person name="Ludwig W."/>
            <person name="Busse H.J."/>
            <person name="Ziemke-Kageler F."/>
            <person name="Lang E."/>
        </authorList>
    </citation>
    <scope>NUCLEOTIDE SEQUENCE [LARGE SCALE GENOMIC DNA]</scope>
    <source>
        <strain evidence="2 3">DSM 23061</strain>
    </source>
</reference>
<evidence type="ECO:0000313" key="2">
    <source>
        <dbReference type="EMBL" id="AZP12193.1"/>
    </source>
</evidence>
<dbReference type="InterPro" id="IPR012434">
    <property type="entry name" value="DUF1631"/>
</dbReference>
<dbReference type="EMBL" id="CP034464">
    <property type="protein sequence ID" value="AZP12193.1"/>
    <property type="molecule type" value="Genomic_DNA"/>
</dbReference>
<organism evidence="2 3">
    <name type="scientific">Undibacterium parvum</name>
    <dbReference type="NCBI Taxonomy" id="401471"/>
    <lineage>
        <taxon>Bacteria</taxon>
        <taxon>Pseudomonadati</taxon>
        <taxon>Pseudomonadota</taxon>
        <taxon>Betaproteobacteria</taxon>
        <taxon>Burkholderiales</taxon>
        <taxon>Oxalobacteraceae</taxon>
        <taxon>Undibacterium</taxon>
    </lineage>
</organism>
<sequence>MTRKSMDPKKLLATARTEFLIAVSEATQKTVPRCLEDLFKRADASYSSAEQGRLLNTRSILQEQANSLKQQMSKTMEVLLTRSFQTTYNTYRPSAAFALDATSLSLVDATAFEDELRIDDVTKRFRSEAEEQLRDLNIRIALLFEQDVIKERENPFRPYLLARCISTTVENFGLSTDISTCLIEQFTENFAAHIAPIYNAVNSHLAKHGIAAQLQLKIKKSPTQSAASQASTEHGHESDELEQDFRNSQQHGFENSRPGFGSDYQNQQSQQQHAQPQSQYQNMAQSDYPNDGGRSRVDQLLDNVRGKTSGMMPAHAMSQEHGSAVPSRSAKQSGWLGSGQAMGGVLRKFFGSDRNNSEVSSGSAHSPVGSFSQAGASTHQTSGDAQFSGSTGNASTYSEPMRNTGNEVFGEARASNNESAAAGGLSYGGGQLASTVHGMQRAHTPVTAEMYDSQGDVRNLILEQRAALNEMTKNVDELMTIDIVAMLFEFILRDNQVPAEVRAQLGRLQFMVLKIALRDTTLLTQKGHPARMLVNRIGSISLGLKQLDPSGVQITEEICRIVETLLHDESENPQLFSKMLDEFDAFIARELRAGDKNVERTVEAVEQVQNRTLRFAHTTAQMSEALSGLTIDAYLQEFLQSVWVLAVEMADRQDEKRARRYRLLVPDLLWSIVPKLKEDDRTQLFALLPIILNTLREGLASIAWDATRQKDLMNWLVDAHTSALRASHSATLVHIPSLPSIHEHFEIFVNTPEASPNSEFTSSIVLDSRKFLEEAIKELDIKVQMLDQVFDRELPSESAEDASAAESDSDSDSLDSIEARLRSGVAMEINLGGKPSMGQLKWVDPSVSNLVLSLDGQDQPSVVSVRMFRRMIAHGRVRFIESEPLFERAVQSLLKSADNIDQTALA</sequence>
<evidence type="ECO:0000256" key="1">
    <source>
        <dbReference type="SAM" id="MobiDB-lite"/>
    </source>
</evidence>
<dbReference type="Pfam" id="PF07793">
    <property type="entry name" value="DUF1631"/>
    <property type="match status" value="1"/>
</dbReference>
<dbReference type="AlphaFoldDB" id="A0A3S9HJF5"/>
<feature type="compositionally biased region" description="Low complexity" evidence="1">
    <location>
        <begin position="223"/>
        <end position="232"/>
    </location>
</feature>
<feature type="region of interest" description="Disordered" evidence="1">
    <location>
        <begin position="221"/>
        <end position="338"/>
    </location>
</feature>
<evidence type="ECO:0000313" key="3">
    <source>
        <dbReference type="Proteomes" id="UP000275663"/>
    </source>
</evidence>
<name>A0A3S9HJF5_9BURK</name>
<dbReference type="KEGG" id="upv:EJN92_09355"/>
<gene>
    <name evidence="2" type="ORF">EJN92_09355</name>
</gene>
<accession>A0A3S9HJF5</accession>
<dbReference type="Proteomes" id="UP000275663">
    <property type="component" value="Chromosome"/>
</dbReference>
<feature type="region of interest" description="Disordered" evidence="1">
    <location>
        <begin position="354"/>
        <end position="404"/>
    </location>
</feature>
<protein>
    <submittedName>
        <fullName evidence="2">DUF1631 family protein</fullName>
    </submittedName>
</protein>
<proteinExistence type="predicted"/>
<feature type="compositionally biased region" description="Low complexity" evidence="1">
    <location>
        <begin position="264"/>
        <end position="282"/>
    </location>
</feature>